<dbReference type="PANTHER" id="PTHR44943:SF4">
    <property type="entry name" value="TPR REPEAT-CONTAINING PROTEIN MJ0798"/>
    <property type="match status" value="1"/>
</dbReference>
<accession>A0ABW9AAZ4</accession>
<feature type="repeat" description="TPR" evidence="3">
    <location>
        <begin position="37"/>
        <end position="70"/>
    </location>
</feature>
<dbReference type="Gene3D" id="3.40.50.2000">
    <property type="entry name" value="Glycogen Phosphorylase B"/>
    <property type="match status" value="1"/>
</dbReference>
<gene>
    <name evidence="4" type="ORF">PQR62_11760</name>
</gene>
<sequence length="564" mass="62971">MNATEVLRQAHQFFQLEQFAEVEQLLLPLLGEQPENVPALHLLGAAALAQAHAREAALVLQRALRIEPGNAAIAYKLGRAYYEQERYQDAYALYRQLIDGGQRHAEFYVAAASALQAMPDADGRRAQALHLIEQALQLQPQQAELWHRKTLLQEEMKQVPAALESLQRALQLDDQRALYWLDFGLLLHKQQRYEEALPYFDRALTLDSGAQAGADAWTSKATSLSRLRRYEEAIECYRLALKLNPDDVDAKVNLALSLLVLGRLQEAWPLYEWRWEGRSADPYRHADIQPWSGASSPQGKRILLWAEQGHGDTIQFCRYATQLAAQGAKVILEVPPSLHALMQSLAPEAGIEVVSNDAPPPAADFQLPLMSLPLIFDTDMESIPSATAYLQPSRHKREQWQPAAKLPAAGAASKRRRIGLVCSGNAGNQNDARRSIALQEFAPLFDKINDADFFLLQPDPRAADLAFLRTRTDIAWPGEQVIDFDDSAALIASMDLLISVDTAAAHLAGALGIPVWILLPWAPDWRWFLGRDDSPWYPAARLFRQTLAGEWGEVLAEVQNNLGN</sequence>
<proteinExistence type="predicted"/>
<organism evidence="4 5">
    <name type="scientific">Herbaspirillum lusitanum</name>
    <dbReference type="NCBI Taxonomy" id="213312"/>
    <lineage>
        <taxon>Bacteria</taxon>
        <taxon>Pseudomonadati</taxon>
        <taxon>Pseudomonadota</taxon>
        <taxon>Betaproteobacteria</taxon>
        <taxon>Burkholderiales</taxon>
        <taxon>Oxalobacteraceae</taxon>
        <taxon>Herbaspirillum</taxon>
    </lineage>
</organism>
<keyword evidence="2 3" id="KW-0802">TPR repeat</keyword>
<keyword evidence="5" id="KW-1185">Reference proteome</keyword>
<evidence type="ECO:0000256" key="1">
    <source>
        <dbReference type="ARBA" id="ARBA00022737"/>
    </source>
</evidence>
<dbReference type="PROSITE" id="PS50293">
    <property type="entry name" value="TPR_REGION"/>
    <property type="match status" value="1"/>
</dbReference>
<dbReference type="Proteomes" id="UP001629246">
    <property type="component" value="Unassembled WGS sequence"/>
</dbReference>
<dbReference type="SMART" id="SM00028">
    <property type="entry name" value="TPR"/>
    <property type="match status" value="6"/>
</dbReference>
<protein>
    <submittedName>
        <fullName evidence="4">Tetratricopeptide repeat protein</fullName>
    </submittedName>
</protein>
<evidence type="ECO:0000313" key="4">
    <source>
        <dbReference type="EMBL" id="MFL9924943.1"/>
    </source>
</evidence>
<feature type="repeat" description="TPR" evidence="3">
    <location>
        <begin position="177"/>
        <end position="210"/>
    </location>
</feature>
<reference evidence="4 5" key="1">
    <citation type="journal article" date="2024" name="Chem. Sci.">
        <title>Discovery of megapolipeptins by genome mining of a Burkholderiales bacteria collection.</title>
        <authorList>
            <person name="Paulo B.S."/>
            <person name="Recchia M.J.J."/>
            <person name="Lee S."/>
            <person name="Fergusson C.H."/>
            <person name="Romanowski S.B."/>
            <person name="Hernandez A."/>
            <person name="Krull N."/>
            <person name="Liu D.Y."/>
            <person name="Cavanagh H."/>
            <person name="Bos A."/>
            <person name="Gray C.A."/>
            <person name="Murphy B.T."/>
            <person name="Linington R.G."/>
            <person name="Eustaquio A.S."/>
        </authorList>
    </citation>
    <scope>NUCLEOTIDE SEQUENCE [LARGE SCALE GENOMIC DNA]</scope>
    <source>
        <strain evidence="4 5">RL21-008-BIB-A</strain>
    </source>
</reference>
<dbReference type="Pfam" id="PF00515">
    <property type="entry name" value="TPR_1"/>
    <property type="match status" value="1"/>
</dbReference>
<dbReference type="Pfam" id="PF14559">
    <property type="entry name" value="TPR_19"/>
    <property type="match status" value="1"/>
</dbReference>
<dbReference type="SUPFAM" id="SSF48452">
    <property type="entry name" value="TPR-like"/>
    <property type="match status" value="2"/>
</dbReference>
<dbReference type="EMBL" id="JAQQFM010000005">
    <property type="protein sequence ID" value="MFL9924943.1"/>
    <property type="molecule type" value="Genomic_DNA"/>
</dbReference>
<dbReference type="PROSITE" id="PS50005">
    <property type="entry name" value="TPR"/>
    <property type="match status" value="4"/>
</dbReference>
<evidence type="ECO:0000256" key="2">
    <source>
        <dbReference type="ARBA" id="ARBA00022803"/>
    </source>
</evidence>
<name>A0ABW9AAZ4_9BURK</name>
<dbReference type="InterPro" id="IPR051685">
    <property type="entry name" value="Ycf3/AcsC/BcsC/TPR_MFPF"/>
</dbReference>
<feature type="repeat" description="TPR" evidence="3">
    <location>
        <begin position="71"/>
        <end position="104"/>
    </location>
</feature>
<dbReference type="InterPro" id="IPR011990">
    <property type="entry name" value="TPR-like_helical_dom_sf"/>
</dbReference>
<dbReference type="Pfam" id="PF13432">
    <property type="entry name" value="TPR_16"/>
    <property type="match status" value="1"/>
</dbReference>
<dbReference type="SUPFAM" id="SSF53756">
    <property type="entry name" value="UDP-Glycosyltransferase/glycogen phosphorylase"/>
    <property type="match status" value="1"/>
</dbReference>
<dbReference type="RefSeq" id="WP_408158063.1">
    <property type="nucleotide sequence ID" value="NZ_JAQQFM010000005.1"/>
</dbReference>
<dbReference type="PANTHER" id="PTHR44943">
    <property type="entry name" value="CELLULOSE SYNTHASE OPERON PROTEIN C"/>
    <property type="match status" value="1"/>
</dbReference>
<keyword evidence="1" id="KW-0677">Repeat</keyword>
<comment type="caution">
    <text evidence="4">The sequence shown here is derived from an EMBL/GenBank/DDBJ whole genome shotgun (WGS) entry which is preliminary data.</text>
</comment>
<feature type="repeat" description="TPR" evidence="3">
    <location>
        <begin position="214"/>
        <end position="247"/>
    </location>
</feature>
<dbReference type="InterPro" id="IPR019734">
    <property type="entry name" value="TPR_rpt"/>
</dbReference>
<evidence type="ECO:0000256" key="3">
    <source>
        <dbReference type="PROSITE-ProRule" id="PRU00339"/>
    </source>
</evidence>
<evidence type="ECO:0000313" key="5">
    <source>
        <dbReference type="Proteomes" id="UP001629246"/>
    </source>
</evidence>
<dbReference type="Gene3D" id="1.25.40.10">
    <property type="entry name" value="Tetratricopeptide repeat domain"/>
    <property type="match status" value="1"/>
</dbReference>